<feature type="transmembrane region" description="Helical" evidence="8">
    <location>
        <begin position="91"/>
        <end position="108"/>
    </location>
</feature>
<evidence type="ECO:0000256" key="5">
    <source>
        <dbReference type="ARBA" id="ARBA00022777"/>
    </source>
</evidence>
<dbReference type="InterPro" id="IPR014265">
    <property type="entry name" value="XrtA/PrsK"/>
</dbReference>
<keyword evidence="4" id="KW-0547">Nucleotide-binding</keyword>
<dbReference type="RefSeq" id="WP_132292284.1">
    <property type="nucleotide sequence ID" value="NZ_SMFU01000008.1"/>
</dbReference>
<keyword evidence="11" id="KW-1185">Reference proteome</keyword>
<sequence>MEWMSEFGAAAAVATLGTVFVAGVFKASNTAYLALTALLINTVIVLLAVSNTSALDILGLNPITTELLNFSVWSVLFLCVAIRIDFRRKVFFVAFWSTWTISFSVLLLDSDNSFLLPWVELPVLLATSFMLLYTLERLTKSQRLDTEAFVLLLMIAVLFIVDISRYTIAFVYEQENIGVLMRSFSYCFISILALIWLSIFDGTRTWNSRVKISQTAAYYGSIIFSTGLIVSLIIIFYSLINASNGFLVNALMSSTLFILSGLAIFSIMSIKFRSKARVFLNKNFFSHKYDYRSEWIKINKSLSEFDEGERFEEVALNSIIDVVSGEEGGLWLKEGANFRLAAHSNLFEFRKNISLYGAMLNRFYSDHWIFCPSASPGSKLAKFNHELPLELSKIKGLWLVIPLQIGNKVIGFAAIVNNKNEHLIDWEDLDIIRNVSGQIAGYLQLHIYEKREEIQAQLATYSQMSTFLVHDLNNVTAQLSMIVTNAAKYRTNPEFIDDTFETVENASQRLNTLTGRLNSGRAEAQELCTINDLITAVKSSTKKGFPEPEFAFEKRMAKRILCDKQKLSMAISHLIKNAQDASDALGKIFVEAKMEGPWAVFTIRDNGTGMSQKFIQTKLFKPFETTKKESGMGLGVFLTKQYVEQIGGALEVISEIGVGTEFVIQLPLVEEREEIVESKGL</sequence>
<reference evidence="10 11" key="1">
    <citation type="submission" date="2019-03" db="EMBL/GenBank/DDBJ databases">
        <title>Genomic Encyclopedia of Archaeal and Bacterial Type Strains, Phase II (KMG-II): from individual species to whole genera.</title>
        <authorList>
            <person name="Goeker M."/>
        </authorList>
    </citation>
    <scope>NUCLEOTIDE SEQUENCE [LARGE SCALE GENOMIC DNA]</scope>
    <source>
        <strain evidence="10 11">DSM 27697</strain>
    </source>
</reference>
<feature type="transmembrane region" description="Helical" evidence="8">
    <location>
        <begin position="6"/>
        <end position="25"/>
    </location>
</feature>
<evidence type="ECO:0000256" key="4">
    <source>
        <dbReference type="ARBA" id="ARBA00022741"/>
    </source>
</evidence>
<evidence type="ECO:0000256" key="2">
    <source>
        <dbReference type="ARBA" id="ARBA00012438"/>
    </source>
</evidence>
<evidence type="ECO:0000259" key="9">
    <source>
        <dbReference type="PROSITE" id="PS50109"/>
    </source>
</evidence>
<protein>
    <recommendedName>
        <fullName evidence="2">histidine kinase</fullName>
        <ecNumber evidence="2">2.7.13.3</ecNumber>
    </recommendedName>
</protein>
<dbReference type="PANTHER" id="PTHR43065:SF46">
    <property type="entry name" value="C4-DICARBOXYLATE TRANSPORT SENSOR PROTEIN DCTB"/>
    <property type="match status" value="1"/>
</dbReference>
<comment type="caution">
    <text evidence="10">The sequence shown here is derived from an EMBL/GenBank/DDBJ whole genome shotgun (WGS) entry which is preliminary data.</text>
</comment>
<dbReference type="EMBL" id="SMFU01000008">
    <property type="protein sequence ID" value="TCK07525.1"/>
    <property type="molecule type" value="Genomic_DNA"/>
</dbReference>
<evidence type="ECO:0000256" key="8">
    <source>
        <dbReference type="SAM" id="Phobius"/>
    </source>
</evidence>
<dbReference type="InterPro" id="IPR036890">
    <property type="entry name" value="HATPase_C_sf"/>
</dbReference>
<dbReference type="SMART" id="SM00387">
    <property type="entry name" value="HATPase_c"/>
    <property type="match status" value="1"/>
</dbReference>
<evidence type="ECO:0000313" key="11">
    <source>
        <dbReference type="Proteomes" id="UP000294546"/>
    </source>
</evidence>
<feature type="transmembrane region" description="Helical" evidence="8">
    <location>
        <begin position="148"/>
        <end position="171"/>
    </location>
</feature>
<organism evidence="10 11">
    <name type="scientific">Marinobacterium mangrovicola</name>
    <dbReference type="NCBI Taxonomy" id="1476959"/>
    <lineage>
        <taxon>Bacteria</taxon>
        <taxon>Pseudomonadati</taxon>
        <taxon>Pseudomonadota</taxon>
        <taxon>Gammaproteobacteria</taxon>
        <taxon>Oceanospirillales</taxon>
        <taxon>Oceanospirillaceae</taxon>
        <taxon>Marinobacterium</taxon>
    </lineage>
</organism>
<dbReference type="Gene3D" id="3.30.565.10">
    <property type="entry name" value="Histidine kinase-like ATPase, C-terminal domain"/>
    <property type="match status" value="1"/>
</dbReference>
<feature type="transmembrane region" description="Helical" evidence="8">
    <location>
        <begin position="218"/>
        <end position="240"/>
    </location>
</feature>
<feature type="transmembrane region" description="Helical" evidence="8">
    <location>
        <begin position="67"/>
        <end position="84"/>
    </location>
</feature>
<dbReference type="PANTHER" id="PTHR43065">
    <property type="entry name" value="SENSOR HISTIDINE KINASE"/>
    <property type="match status" value="1"/>
</dbReference>
<feature type="transmembrane region" description="Helical" evidence="8">
    <location>
        <begin position="114"/>
        <end position="136"/>
    </location>
</feature>
<dbReference type="SUPFAM" id="SSF55781">
    <property type="entry name" value="GAF domain-like"/>
    <property type="match status" value="1"/>
</dbReference>
<keyword evidence="5 10" id="KW-0418">Kinase</keyword>
<evidence type="ECO:0000256" key="3">
    <source>
        <dbReference type="ARBA" id="ARBA00022679"/>
    </source>
</evidence>
<dbReference type="GO" id="GO:0004673">
    <property type="term" value="F:protein histidine kinase activity"/>
    <property type="evidence" value="ECO:0007669"/>
    <property type="project" value="UniProtKB-EC"/>
</dbReference>
<feature type="domain" description="Histidine kinase" evidence="9">
    <location>
        <begin position="467"/>
        <end position="670"/>
    </location>
</feature>
<dbReference type="Proteomes" id="UP000294546">
    <property type="component" value="Unassembled WGS sequence"/>
</dbReference>
<dbReference type="PRINTS" id="PR00344">
    <property type="entry name" value="BCTRLSENSOR"/>
</dbReference>
<dbReference type="SUPFAM" id="SSF55874">
    <property type="entry name" value="ATPase domain of HSP90 chaperone/DNA topoisomerase II/histidine kinase"/>
    <property type="match status" value="1"/>
</dbReference>
<dbReference type="NCBIfam" id="TIGR02916">
    <property type="entry name" value="PEP_his_kin"/>
    <property type="match status" value="1"/>
</dbReference>
<proteinExistence type="predicted"/>
<dbReference type="InterPro" id="IPR004358">
    <property type="entry name" value="Sig_transdc_His_kin-like_C"/>
</dbReference>
<keyword evidence="6" id="KW-0067">ATP-binding</keyword>
<dbReference type="AlphaFoldDB" id="A0A4R1GKP7"/>
<comment type="catalytic activity">
    <reaction evidence="1">
        <text>ATP + protein L-histidine = ADP + protein N-phospho-L-histidine.</text>
        <dbReference type="EC" id="2.7.13.3"/>
    </reaction>
</comment>
<dbReference type="OrthoDB" id="9785691at2"/>
<evidence type="ECO:0000256" key="7">
    <source>
        <dbReference type="ARBA" id="ARBA00023012"/>
    </source>
</evidence>
<keyword evidence="8" id="KW-1133">Transmembrane helix</keyword>
<keyword evidence="8" id="KW-0472">Membrane</keyword>
<evidence type="ECO:0000256" key="1">
    <source>
        <dbReference type="ARBA" id="ARBA00000085"/>
    </source>
</evidence>
<keyword evidence="8" id="KW-0812">Transmembrane</keyword>
<keyword evidence="3" id="KW-0808">Transferase</keyword>
<dbReference type="InterPro" id="IPR003594">
    <property type="entry name" value="HATPase_dom"/>
</dbReference>
<dbReference type="InterPro" id="IPR005467">
    <property type="entry name" value="His_kinase_dom"/>
</dbReference>
<gene>
    <name evidence="10" type="ORF">CLV83_2396</name>
</gene>
<accession>A0A4R1GKP7</accession>
<dbReference type="GO" id="GO:0005524">
    <property type="term" value="F:ATP binding"/>
    <property type="evidence" value="ECO:0007669"/>
    <property type="project" value="UniProtKB-KW"/>
</dbReference>
<evidence type="ECO:0000256" key="6">
    <source>
        <dbReference type="ARBA" id="ARBA00022840"/>
    </source>
</evidence>
<dbReference type="PROSITE" id="PS50109">
    <property type="entry name" value="HIS_KIN"/>
    <property type="match status" value="1"/>
</dbReference>
<dbReference type="Pfam" id="PF02518">
    <property type="entry name" value="HATPase_c"/>
    <property type="match status" value="1"/>
</dbReference>
<dbReference type="EC" id="2.7.13.3" evidence="2"/>
<feature type="transmembrane region" description="Helical" evidence="8">
    <location>
        <begin position="246"/>
        <end position="267"/>
    </location>
</feature>
<keyword evidence="7" id="KW-0902">Two-component regulatory system</keyword>
<feature type="transmembrane region" description="Helical" evidence="8">
    <location>
        <begin position="177"/>
        <end position="197"/>
    </location>
</feature>
<dbReference type="GO" id="GO:0000160">
    <property type="term" value="P:phosphorelay signal transduction system"/>
    <property type="evidence" value="ECO:0007669"/>
    <property type="project" value="UniProtKB-KW"/>
</dbReference>
<name>A0A4R1GKP7_9GAMM</name>
<feature type="transmembrane region" description="Helical" evidence="8">
    <location>
        <begin position="32"/>
        <end position="55"/>
    </location>
</feature>
<evidence type="ECO:0000313" key="10">
    <source>
        <dbReference type="EMBL" id="TCK07525.1"/>
    </source>
</evidence>